<reference evidence="3 4" key="1">
    <citation type="submission" date="2023-04" db="EMBL/GenBank/DDBJ databases">
        <title>Klugiella caeni sp. nov. isolated from the sludge of biochemical tank.</title>
        <authorList>
            <person name="Geng K."/>
        </authorList>
    </citation>
    <scope>NUCLEOTIDE SEQUENCE [LARGE SCALE GENOMIC DNA]</scope>
    <source>
        <strain evidence="3 4">YN-L-19</strain>
    </source>
</reference>
<dbReference type="RefSeq" id="WP_281488833.1">
    <property type="nucleotide sequence ID" value="NZ_JASATX010000003.1"/>
</dbReference>
<protein>
    <submittedName>
        <fullName evidence="3">Uncharacterized protein</fullName>
    </submittedName>
</protein>
<keyword evidence="4" id="KW-1185">Reference proteome</keyword>
<gene>
    <name evidence="3" type="ORF">QF206_08755</name>
</gene>
<evidence type="ECO:0000256" key="2">
    <source>
        <dbReference type="SAM" id="Phobius"/>
    </source>
</evidence>
<comment type="caution">
    <text evidence="3">The sequence shown here is derived from an EMBL/GenBank/DDBJ whole genome shotgun (WGS) entry which is preliminary data.</text>
</comment>
<feature type="transmembrane region" description="Helical" evidence="2">
    <location>
        <begin position="12"/>
        <end position="34"/>
    </location>
</feature>
<proteinExistence type="predicted"/>
<dbReference type="Proteomes" id="UP001321506">
    <property type="component" value="Unassembled WGS sequence"/>
</dbReference>
<accession>A0AAW6TB30</accession>
<keyword evidence="2" id="KW-1133">Transmembrane helix</keyword>
<evidence type="ECO:0000256" key="1">
    <source>
        <dbReference type="SAM" id="MobiDB-lite"/>
    </source>
</evidence>
<sequence length="153" mass="16681">MPTVSAVSRAHGLFNLVAGVWPLLHMRSFVAITGPKTDYWLVRTVALLLVAIGSTQLAPTPSVAKGAAASTKRGRPRHPDASTSAPHPARRLGLLTAAGLCAIDVIYAARRRISVVYLLDAVVELGWIALWLSTSRRRKARSRRRKAPSRRTR</sequence>
<dbReference type="AlphaFoldDB" id="A0AAW6TB30"/>
<feature type="transmembrane region" description="Helical" evidence="2">
    <location>
        <begin position="115"/>
        <end position="134"/>
    </location>
</feature>
<evidence type="ECO:0000313" key="3">
    <source>
        <dbReference type="EMBL" id="MDI2099048.1"/>
    </source>
</evidence>
<feature type="transmembrane region" description="Helical" evidence="2">
    <location>
        <begin position="40"/>
        <end position="58"/>
    </location>
</feature>
<name>A0AAW6TB30_9MICO</name>
<organism evidence="3 4">
    <name type="scientific">Ruicaihuangia caeni</name>
    <dbReference type="NCBI Taxonomy" id="3042517"/>
    <lineage>
        <taxon>Bacteria</taxon>
        <taxon>Bacillati</taxon>
        <taxon>Actinomycetota</taxon>
        <taxon>Actinomycetes</taxon>
        <taxon>Micrococcales</taxon>
        <taxon>Microbacteriaceae</taxon>
        <taxon>Ruicaihuangia</taxon>
    </lineage>
</organism>
<keyword evidence="2" id="KW-0812">Transmembrane</keyword>
<keyword evidence="2" id="KW-0472">Membrane</keyword>
<dbReference type="EMBL" id="JASATX010000003">
    <property type="protein sequence ID" value="MDI2099048.1"/>
    <property type="molecule type" value="Genomic_DNA"/>
</dbReference>
<evidence type="ECO:0000313" key="4">
    <source>
        <dbReference type="Proteomes" id="UP001321506"/>
    </source>
</evidence>
<feature type="region of interest" description="Disordered" evidence="1">
    <location>
        <begin position="63"/>
        <end position="87"/>
    </location>
</feature>